<dbReference type="Proteomes" id="UP000268313">
    <property type="component" value="Unassembled WGS sequence"/>
</dbReference>
<protein>
    <submittedName>
        <fullName evidence="2">Uncharacterized protein</fullName>
    </submittedName>
</protein>
<name>A0A3A8KUV4_9BACT</name>
<reference evidence="3" key="1">
    <citation type="submission" date="2018-09" db="EMBL/GenBank/DDBJ databases">
        <authorList>
            <person name="Livingstone P.G."/>
            <person name="Whitworth D.E."/>
        </authorList>
    </citation>
    <scope>NUCLEOTIDE SEQUENCE [LARGE SCALE GENOMIC DNA]</scope>
    <source>
        <strain evidence="3">CA043D</strain>
    </source>
</reference>
<dbReference type="EMBL" id="RAWE01000015">
    <property type="protein sequence ID" value="RKH05784.1"/>
    <property type="molecule type" value="Genomic_DNA"/>
</dbReference>
<comment type="caution">
    <text evidence="2">The sequence shown here is derived from an EMBL/GenBank/DDBJ whole genome shotgun (WGS) entry which is preliminary data.</text>
</comment>
<feature type="compositionally biased region" description="Pro residues" evidence="1">
    <location>
        <begin position="11"/>
        <end position="22"/>
    </location>
</feature>
<feature type="region of interest" description="Disordered" evidence="1">
    <location>
        <begin position="1"/>
        <end position="31"/>
    </location>
</feature>
<dbReference type="AlphaFoldDB" id="A0A3A8KUV4"/>
<evidence type="ECO:0000313" key="2">
    <source>
        <dbReference type="EMBL" id="RKH05784.1"/>
    </source>
</evidence>
<feature type="non-terminal residue" evidence="2">
    <location>
        <position position="1"/>
    </location>
</feature>
<evidence type="ECO:0000256" key="1">
    <source>
        <dbReference type="SAM" id="MobiDB-lite"/>
    </source>
</evidence>
<organism evidence="2 3">
    <name type="scientific">Corallococcus carmarthensis</name>
    <dbReference type="NCBI Taxonomy" id="2316728"/>
    <lineage>
        <taxon>Bacteria</taxon>
        <taxon>Pseudomonadati</taxon>
        <taxon>Myxococcota</taxon>
        <taxon>Myxococcia</taxon>
        <taxon>Myxococcales</taxon>
        <taxon>Cystobacterineae</taxon>
        <taxon>Myxococcaceae</taxon>
        <taxon>Corallococcus</taxon>
    </lineage>
</organism>
<evidence type="ECO:0000313" key="3">
    <source>
        <dbReference type="Proteomes" id="UP000268313"/>
    </source>
</evidence>
<gene>
    <name evidence="2" type="ORF">D7X32_06730</name>
</gene>
<proteinExistence type="predicted"/>
<keyword evidence="3" id="KW-1185">Reference proteome</keyword>
<accession>A0A3A8KUV4</accession>
<sequence>PSRRLTFLPDAGPPAPPLPTPPEGSFSPGLTQQVTAGMAPVLAQAQQLTRAAVAPGAALPANEAARNTFNVNVHLEPSSASPGLDRHALEEALVDLLRDTARRHGLEV</sequence>